<feature type="compositionally biased region" description="Low complexity" evidence="1">
    <location>
        <begin position="1104"/>
        <end position="1113"/>
    </location>
</feature>
<gene>
    <name evidence="3" type="ORF">EDC50_1224</name>
</gene>
<dbReference type="GO" id="GO:0005509">
    <property type="term" value="F:calcium ion binding"/>
    <property type="evidence" value="ECO:0007669"/>
    <property type="project" value="InterPro"/>
</dbReference>
<dbReference type="EMBL" id="RKQN01000001">
    <property type="protein sequence ID" value="RPE82020.1"/>
    <property type="molecule type" value="Genomic_DNA"/>
</dbReference>
<evidence type="ECO:0000313" key="4">
    <source>
        <dbReference type="Proteomes" id="UP000269708"/>
    </source>
</evidence>
<dbReference type="Gene3D" id="2.60.40.2810">
    <property type="match status" value="1"/>
</dbReference>
<dbReference type="Gene3D" id="2.60.40.10">
    <property type="entry name" value="Immunoglobulins"/>
    <property type="match status" value="7"/>
</dbReference>
<name>A0A3N4W7E5_9GAMM</name>
<dbReference type="InterPro" id="IPR036709">
    <property type="entry name" value="Autotransporte_beta_dom_sf"/>
</dbReference>
<protein>
    <submittedName>
        <fullName evidence="3">Uncharacterized protein with beta-barrel porin domain</fullName>
    </submittedName>
</protein>
<dbReference type="PANTHER" id="PTHR37494:SF1">
    <property type="entry name" value="STAPHYLOCOCCUS AUREUS SURFACE PROTEIN A"/>
    <property type="match status" value="1"/>
</dbReference>
<dbReference type="InterPro" id="IPR005546">
    <property type="entry name" value="Autotransporte_beta"/>
</dbReference>
<dbReference type="Gene3D" id="2.60.40.3440">
    <property type="match status" value="1"/>
</dbReference>
<dbReference type="Pfam" id="PF17963">
    <property type="entry name" value="Big_9"/>
    <property type="match status" value="2"/>
</dbReference>
<dbReference type="CDD" id="cd00146">
    <property type="entry name" value="PKD"/>
    <property type="match status" value="1"/>
</dbReference>
<feature type="domain" description="Autotransporter" evidence="2">
    <location>
        <begin position="1114"/>
        <end position="1394"/>
    </location>
</feature>
<comment type="caution">
    <text evidence="3">The sequence shown here is derived from an EMBL/GenBank/DDBJ whole genome shotgun (WGS) entry which is preliminary data.</text>
</comment>
<dbReference type="Pfam" id="PF05345">
    <property type="entry name" value="He_PIG"/>
    <property type="match status" value="7"/>
</dbReference>
<dbReference type="InterPro" id="IPR015919">
    <property type="entry name" value="Cadherin-like_sf"/>
</dbReference>
<accession>A0A3N4W7E5</accession>
<reference evidence="3 4" key="1">
    <citation type="submission" date="2018-11" db="EMBL/GenBank/DDBJ databases">
        <title>Genomic Encyclopedia of Type Strains, Phase IV (KMG-IV): sequencing the most valuable type-strain genomes for metagenomic binning, comparative biology and taxonomic classification.</title>
        <authorList>
            <person name="Goeker M."/>
        </authorList>
    </citation>
    <scope>NUCLEOTIDE SEQUENCE [LARGE SCALE GENOMIC DNA]</scope>
    <source>
        <strain evidence="3 4">DSM 25623</strain>
    </source>
</reference>
<dbReference type="PANTHER" id="PTHR37494">
    <property type="entry name" value="HEMAGGLUTININ"/>
    <property type="match status" value="1"/>
</dbReference>
<dbReference type="SMART" id="SM00869">
    <property type="entry name" value="Autotransporter"/>
    <property type="match status" value="1"/>
</dbReference>
<evidence type="ECO:0000256" key="1">
    <source>
        <dbReference type="SAM" id="MobiDB-lite"/>
    </source>
</evidence>
<feature type="region of interest" description="Disordered" evidence="1">
    <location>
        <begin position="1079"/>
        <end position="1115"/>
    </location>
</feature>
<dbReference type="InterPro" id="IPR013783">
    <property type="entry name" value="Ig-like_fold"/>
</dbReference>
<dbReference type="Pfam" id="PF03797">
    <property type="entry name" value="Autotransporter"/>
    <property type="match status" value="1"/>
</dbReference>
<sequence length="1394" mass="139593">MQLSAVSAAVVEAVGACNRRVARGVAAVAGRGFGSIRWRRRLAVLCVAFGLAGPAWAVCPSPQTATVASGGSATFNCSVWGFEFPVPTAAHGAIHYSGATLVYTNNGDGATSDTFQAVNSDDGATVTFNITVQPPTSAITVSPATLPAPRAGVAYGQTLTASGGAGPYSYSWSGNPAGLSLSAGGQITGTPTASGIHTITVAVTDSSATPETATKTYTVDVQPPQLSFNNTGLAAGYVGATYSHTFVGSGGTEDYTFSLDSGSLPPGLSITADDRLAGTPTTAGTYTFRVRMDDATTISTGGDHFIARDVTLVVNAIAITPTTLPGGVAYVPYSQSLTASGGTGSYAFSLASGTLPAGLSLSSGGTLSGTPTAVGAYHFTVRATDSGSGAFAEQAYAVAIAAPTIALSPSALPDGTAGVAYSQAFSASGGSGPYSFSLVSGGLPVGMSLSSAGALSGTPAAAGRYNFTVRATDANGFSGDRAYALTVAAATIVLSPATLPDATAGIAYGQAFSASGGSGSYSFSLVSGGLPVGMSLSSAGALSGTPSVAGAYNFTVRATDANGSTGDRAYSLTVVAPIVAVSPASLPNGTLGVAYSQTFTGSGGTAPYTFSLVSGGLPVGMSLSSAGALSGMPAAAGRYNFTVRATDANGFSGDRAYALTVAAATIVLSPATLPDATAGIAYGQTFSASGGSGPYSFSLVSGTLPAGLSLSGTGALAGTPTLPGSYGFTVRAQDGFGSEATRNYALVVRAAVPVAADDGASVYAGQSVTVEVVGNDTGDIGAVTLVAAPGHGSVAPSGLAFVYTAAAGYAGSDSFTYTASGPGGTSNVATVTVTVAPLPVPVGAAQSVTTVAGQAVSFDAASGASSGPFTGLGILAAPAEGTLQVSGTTITYLPPATASGSVTVRYTLNNGFGPSAPIVSTIAVQPRPVAVAHQLSTTMGVPVAVDLTTGASGGPFTAAAVVSLTPANAGSATIQSTGSGAGQGFRLAFAPAAGFVGAAEVRYTLSNAYATSAPAAVAVQVADRGDPSDDPDVQGLLAAQSEAAKRLAAGQIGNLQSRMERLHRGDGGGFDNRLTFSFGTPCPQGRPSSPAQACAQRRDDEDAAVAPQAAPAASGGGAFGAWIAGSVRSGDLDARRGGSDALDFETSGVTLGVDRRFAPGFVAGVGVGYGRDSTDVGERGARSKARASSLALYASHRAGEAFFLDGLLGYQWLSFDSRRHVDANGARVYGERDGSQWFASLAASYEHRDERKTVAPYLRFDRARATLDAFTERGDPIHALHYGEQKIDVATGNLGLRLEFHHRVGGGLLSPLLRLEYQHDFDDNGAVTLNYADLLSGPFYRVQVPGQERNRFVFGAGLMLQAERDWTLRAEYRGLVDADRQSEHAILLNVEKEF</sequence>
<dbReference type="PROSITE" id="PS51208">
    <property type="entry name" value="AUTOTRANSPORTER"/>
    <property type="match status" value="1"/>
</dbReference>
<proteinExistence type="predicted"/>
<dbReference type="SUPFAM" id="SSF49313">
    <property type="entry name" value="Cadherin-like"/>
    <property type="match status" value="6"/>
</dbReference>
<dbReference type="Proteomes" id="UP000269708">
    <property type="component" value="Unassembled WGS sequence"/>
</dbReference>
<organism evidence="3 4">
    <name type="scientific">Vulcaniibacterium tengchongense</name>
    <dbReference type="NCBI Taxonomy" id="1273429"/>
    <lineage>
        <taxon>Bacteria</taxon>
        <taxon>Pseudomonadati</taxon>
        <taxon>Pseudomonadota</taxon>
        <taxon>Gammaproteobacteria</taxon>
        <taxon>Lysobacterales</taxon>
        <taxon>Lysobacteraceae</taxon>
        <taxon>Vulcaniibacterium</taxon>
    </lineage>
</organism>
<evidence type="ECO:0000259" key="2">
    <source>
        <dbReference type="PROSITE" id="PS51208"/>
    </source>
</evidence>
<keyword evidence="4" id="KW-1185">Reference proteome</keyword>
<dbReference type="GO" id="GO:0016020">
    <property type="term" value="C:membrane"/>
    <property type="evidence" value="ECO:0007669"/>
    <property type="project" value="InterPro"/>
</dbReference>
<dbReference type="SUPFAM" id="SSF103515">
    <property type="entry name" value="Autotransporter"/>
    <property type="match status" value="1"/>
</dbReference>
<evidence type="ECO:0000313" key="3">
    <source>
        <dbReference type="EMBL" id="RPE82020.1"/>
    </source>
</evidence>
<dbReference type="Gene3D" id="2.40.128.130">
    <property type="entry name" value="Autotransporter beta-domain"/>
    <property type="match status" value="1"/>
</dbReference>